<dbReference type="InterPro" id="IPR052130">
    <property type="entry name" value="AEBP2/jing_C2H2-ZnF"/>
</dbReference>
<feature type="region of interest" description="Disordered" evidence="4">
    <location>
        <begin position="45"/>
        <end position="105"/>
    </location>
</feature>
<evidence type="ECO:0000313" key="7">
    <source>
        <dbReference type="WBParaSite" id="TREG1_4160.1"/>
    </source>
</evidence>
<keyword evidence="3" id="KW-0862">Zinc</keyword>
<accession>A0AA85JTA6</accession>
<evidence type="ECO:0000259" key="5">
    <source>
        <dbReference type="PROSITE" id="PS50157"/>
    </source>
</evidence>
<dbReference type="WBParaSite" id="TREG1_4160.1">
    <property type="protein sequence ID" value="TREG1_4160.1"/>
    <property type="gene ID" value="TREG1_4160"/>
</dbReference>
<dbReference type="GO" id="GO:0008270">
    <property type="term" value="F:zinc ion binding"/>
    <property type="evidence" value="ECO:0007669"/>
    <property type="project" value="UniProtKB-KW"/>
</dbReference>
<dbReference type="GO" id="GO:0006357">
    <property type="term" value="P:regulation of transcription by RNA polymerase II"/>
    <property type="evidence" value="ECO:0007669"/>
    <property type="project" value="TreeGrafter"/>
</dbReference>
<protein>
    <recommendedName>
        <fullName evidence="5">C2H2-type domain-containing protein</fullName>
    </recommendedName>
</protein>
<dbReference type="PROSITE" id="PS00028">
    <property type="entry name" value="ZINC_FINGER_C2H2_1"/>
    <property type="match status" value="1"/>
</dbReference>
<evidence type="ECO:0000256" key="3">
    <source>
        <dbReference type="PROSITE-ProRule" id="PRU00042"/>
    </source>
</evidence>
<dbReference type="PROSITE" id="PS50157">
    <property type="entry name" value="ZINC_FINGER_C2H2_2"/>
    <property type="match status" value="1"/>
</dbReference>
<proteinExistence type="inferred from homology"/>
<organism evidence="6 7">
    <name type="scientific">Trichobilharzia regenti</name>
    <name type="common">Nasal bird schistosome</name>
    <dbReference type="NCBI Taxonomy" id="157069"/>
    <lineage>
        <taxon>Eukaryota</taxon>
        <taxon>Metazoa</taxon>
        <taxon>Spiralia</taxon>
        <taxon>Lophotrochozoa</taxon>
        <taxon>Platyhelminthes</taxon>
        <taxon>Trematoda</taxon>
        <taxon>Digenea</taxon>
        <taxon>Strigeidida</taxon>
        <taxon>Schistosomatoidea</taxon>
        <taxon>Schistosomatidae</taxon>
        <taxon>Trichobilharzia</taxon>
    </lineage>
</organism>
<feature type="compositionally biased region" description="Polar residues" evidence="4">
    <location>
        <begin position="76"/>
        <end position="87"/>
    </location>
</feature>
<feature type="compositionally biased region" description="Low complexity" evidence="4">
    <location>
        <begin position="88"/>
        <end position="105"/>
    </location>
</feature>
<dbReference type="Proteomes" id="UP000050795">
    <property type="component" value="Unassembled WGS sequence"/>
</dbReference>
<dbReference type="SMART" id="SM00355">
    <property type="entry name" value="ZnF_C2H2"/>
    <property type="match status" value="3"/>
</dbReference>
<feature type="region of interest" description="Disordered" evidence="4">
    <location>
        <begin position="303"/>
        <end position="336"/>
    </location>
</feature>
<evidence type="ECO:0000313" key="6">
    <source>
        <dbReference type="Proteomes" id="UP000050795"/>
    </source>
</evidence>
<sequence length="404" mass="46376">MTTSVSTQAKPSLSVRTRALTNKYHTKLADKRALLSASIDQRLRHRNRSVERSHVRRSHVSLNSDNVKPPMGESSLCEQSVINSAQDTSSSSVSSTSSGSNGRSVCRWKDCECSDIERTQLVNHIQQMHVLPQLSSRRRHFCCLWQDCRVYGRPSVSGAWLEQHILYHTDAKGKPFRCIFDSCVLRFSTSTLLERHVQRTHMRTNRSKSDTVSELSVTDKTVCQPQSDVNTSQNSAKQQTSSTVRRNLRRRKKARTYRVRRVDFYDRRSQMLVKRKLKISDLLKKYLTNECDEERPNILRQKLPNLPARLCEKPSPSTSDNSTQHPSNKEESSVLTLPEATEEVRQHISMLLRIPYTFAGQRISLDGQHQYFIRWVHGHASGIPPCIWVSEEELQLAAHLQKSL</sequence>
<dbReference type="GO" id="GO:0006325">
    <property type="term" value="P:chromatin organization"/>
    <property type="evidence" value="ECO:0007669"/>
    <property type="project" value="UniProtKB-KW"/>
</dbReference>
<evidence type="ECO:0000256" key="1">
    <source>
        <dbReference type="ARBA" id="ARBA00022853"/>
    </source>
</evidence>
<dbReference type="InterPro" id="IPR013087">
    <property type="entry name" value="Znf_C2H2_type"/>
</dbReference>
<dbReference type="InterPro" id="IPR036236">
    <property type="entry name" value="Znf_C2H2_sf"/>
</dbReference>
<evidence type="ECO:0000256" key="2">
    <source>
        <dbReference type="ARBA" id="ARBA00037930"/>
    </source>
</evidence>
<name>A0AA85JTA6_TRIRE</name>
<dbReference type="PANTHER" id="PTHR46541">
    <property type="entry name" value="ZINC FINGER PROTEIN AEBP2"/>
    <property type="match status" value="1"/>
</dbReference>
<comment type="similarity">
    <text evidence="2">Belongs to the AEBP2/jing C2H2-type zinc-finger family.</text>
</comment>
<dbReference type="SUPFAM" id="SSF57667">
    <property type="entry name" value="beta-beta-alpha zinc fingers"/>
    <property type="match status" value="1"/>
</dbReference>
<feature type="compositionally biased region" description="Polar residues" evidence="4">
    <location>
        <begin position="315"/>
        <end position="326"/>
    </location>
</feature>
<keyword evidence="1" id="KW-0156">Chromatin regulator</keyword>
<keyword evidence="3" id="KW-0863">Zinc-finger</keyword>
<feature type="region of interest" description="Disordered" evidence="4">
    <location>
        <begin position="198"/>
        <end position="253"/>
    </location>
</feature>
<reference evidence="7" key="2">
    <citation type="submission" date="2023-11" db="UniProtKB">
        <authorList>
            <consortium name="WormBaseParasite"/>
        </authorList>
    </citation>
    <scope>IDENTIFICATION</scope>
</reference>
<dbReference type="GO" id="GO:0035098">
    <property type="term" value="C:ESC/E(Z) complex"/>
    <property type="evidence" value="ECO:0007669"/>
    <property type="project" value="TreeGrafter"/>
</dbReference>
<keyword evidence="3" id="KW-0479">Metal-binding</keyword>
<feature type="compositionally biased region" description="Polar residues" evidence="4">
    <location>
        <begin position="210"/>
        <end position="243"/>
    </location>
</feature>
<dbReference type="Gene3D" id="3.30.160.60">
    <property type="entry name" value="Classic Zinc Finger"/>
    <property type="match status" value="2"/>
</dbReference>
<feature type="domain" description="C2H2-type" evidence="5">
    <location>
        <begin position="176"/>
        <end position="206"/>
    </location>
</feature>
<keyword evidence="6" id="KW-1185">Reference proteome</keyword>
<reference evidence="6" key="1">
    <citation type="submission" date="2022-06" db="EMBL/GenBank/DDBJ databases">
        <authorList>
            <person name="Berger JAMES D."/>
            <person name="Berger JAMES D."/>
        </authorList>
    </citation>
    <scope>NUCLEOTIDE SEQUENCE [LARGE SCALE GENOMIC DNA]</scope>
</reference>
<dbReference type="AlphaFoldDB" id="A0AA85JTA6"/>
<dbReference type="PANTHER" id="PTHR46541:SF1">
    <property type="entry name" value="ZINC FINGER PROTEIN AEBP2"/>
    <property type="match status" value="1"/>
</dbReference>
<evidence type="ECO:0000256" key="4">
    <source>
        <dbReference type="SAM" id="MobiDB-lite"/>
    </source>
</evidence>